<dbReference type="InterPro" id="IPR002104">
    <property type="entry name" value="Integrase_catalytic"/>
</dbReference>
<evidence type="ECO:0000313" key="5">
    <source>
        <dbReference type="Proteomes" id="UP001257739"/>
    </source>
</evidence>
<feature type="domain" description="Tyr recombinase" evidence="3">
    <location>
        <begin position="1"/>
        <end position="95"/>
    </location>
</feature>
<dbReference type="InterPro" id="IPR013762">
    <property type="entry name" value="Integrase-like_cat_sf"/>
</dbReference>
<accession>A0ABU1UNS4</accession>
<keyword evidence="5" id="KW-1185">Reference proteome</keyword>
<reference evidence="4 5" key="1">
    <citation type="submission" date="2023-07" db="EMBL/GenBank/DDBJ databases">
        <title>Sorghum-associated microbial communities from plants grown in Nebraska, USA.</title>
        <authorList>
            <person name="Schachtman D."/>
        </authorList>
    </citation>
    <scope>NUCLEOTIDE SEQUENCE [LARGE SCALE GENOMIC DNA]</scope>
    <source>
        <strain evidence="4 5">BE248</strain>
    </source>
</reference>
<feature type="compositionally biased region" description="Basic and acidic residues" evidence="2">
    <location>
        <begin position="72"/>
        <end position="82"/>
    </location>
</feature>
<organism evidence="4 5">
    <name type="scientific">Aeromicrobium panaciterrae</name>
    <dbReference type="NCBI Taxonomy" id="363861"/>
    <lineage>
        <taxon>Bacteria</taxon>
        <taxon>Bacillati</taxon>
        <taxon>Actinomycetota</taxon>
        <taxon>Actinomycetes</taxon>
        <taxon>Propionibacteriales</taxon>
        <taxon>Nocardioidaceae</taxon>
        <taxon>Aeromicrobium</taxon>
    </lineage>
</organism>
<dbReference type="Gene3D" id="1.10.443.10">
    <property type="entry name" value="Intergrase catalytic core"/>
    <property type="match status" value="1"/>
</dbReference>
<sequence length="103" mass="11640">MKARSEPNPHNAVFATGSGTWVSPNNVRRTWRKIREGTVFGEVTPHDFRRTVATLIAREHGSEGSAEQLGHTSDKVTKDHYIQRPPAPDFRETLEQFRSDDAP</sequence>
<evidence type="ECO:0000256" key="2">
    <source>
        <dbReference type="SAM" id="MobiDB-lite"/>
    </source>
</evidence>
<dbReference type="Proteomes" id="UP001257739">
    <property type="component" value="Unassembled WGS sequence"/>
</dbReference>
<feature type="compositionally biased region" description="Basic and acidic residues" evidence="2">
    <location>
        <begin position="89"/>
        <end position="103"/>
    </location>
</feature>
<dbReference type="Pfam" id="PF00589">
    <property type="entry name" value="Phage_integrase"/>
    <property type="match status" value="1"/>
</dbReference>
<evidence type="ECO:0000259" key="3">
    <source>
        <dbReference type="PROSITE" id="PS51898"/>
    </source>
</evidence>
<name>A0ABU1UNS4_9ACTN</name>
<dbReference type="SUPFAM" id="SSF56349">
    <property type="entry name" value="DNA breaking-rejoining enzymes"/>
    <property type="match status" value="1"/>
</dbReference>
<gene>
    <name evidence="4" type="ORF">J2X11_001660</name>
</gene>
<comment type="caution">
    <text evidence="4">The sequence shown here is derived from an EMBL/GenBank/DDBJ whole genome shotgun (WGS) entry which is preliminary data.</text>
</comment>
<dbReference type="PROSITE" id="PS51898">
    <property type="entry name" value="TYR_RECOMBINASE"/>
    <property type="match status" value="1"/>
</dbReference>
<protein>
    <submittedName>
        <fullName evidence="4">Integrase</fullName>
    </submittedName>
</protein>
<dbReference type="EMBL" id="JAVDWH010000001">
    <property type="protein sequence ID" value="MDR7086821.1"/>
    <property type="molecule type" value="Genomic_DNA"/>
</dbReference>
<evidence type="ECO:0000313" key="4">
    <source>
        <dbReference type="EMBL" id="MDR7086821.1"/>
    </source>
</evidence>
<dbReference type="InterPro" id="IPR011010">
    <property type="entry name" value="DNA_brk_join_enz"/>
</dbReference>
<proteinExistence type="predicted"/>
<keyword evidence="1" id="KW-0233">DNA recombination</keyword>
<dbReference type="RefSeq" id="WP_309969405.1">
    <property type="nucleotide sequence ID" value="NZ_JAVDWH010000001.1"/>
</dbReference>
<evidence type="ECO:0000256" key="1">
    <source>
        <dbReference type="ARBA" id="ARBA00023172"/>
    </source>
</evidence>
<feature type="region of interest" description="Disordered" evidence="2">
    <location>
        <begin position="59"/>
        <end position="103"/>
    </location>
</feature>